<dbReference type="Gene3D" id="3.30.870.10">
    <property type="entry name" value="Endonuclease Chain A"/>
    <property type="match status" value="1"/>
</dbReference>
<dbReference type="GO" id="GO:0030572">
    <property type="term" value="F:phosphatidyltransferase activity"/>
    <property type="evidence" value="ECO:0007669"/>
    <property type="project" value="UniProtKB-ARBA"/>
</dbReference>
<evidence type="ECO:0000259" key="1">
    <source>
        <dbReference type="PROSITE" id="PS50035"/>
    </source>
</evidence>
<dbReference type="SMART" id="SM00155">
    <property type="entry name" value="PLDc"/>
    <property type="match status" value="1"/>
</dbReference>
<dbReference type="SUPFAM" id="SSF56024">
    <property type="entry name" value="Phospholipase D/nuclease"/>
    <property type="match status" value="1"/>
</dbReference>
<comment type="caution">
    <text evidence="2">The sequence shown here is derived from an EMBL/GenBank/DDBJ whole genome shotgun (WGS) entry which is preliminary data.</text>
</comment>
<protein>
    <submittedName>
        <fullName evidence="2">Cardiolipin synthetase 2</fullName>
    </submittedName>
</protein>
<accession>K1UU74</accession>
<organism evidence="2">
    <name type="scientific">human gut metagenome</name>
    <dbReference type="NCBI Taxonomy" id="408170"/>
    <lineage>
        <taxon>unclassified sequences</taxon>
        <taxon>metagenomes</taxon>
        <taxon>organismal metagenomes</taxon>
    </lineage>
</organism>
<dbReference type="EMBL" id="AJWZ01001004">
    <property type="protein sequence ID" value="EKC75131.1"/>
    <property type="molecule type" value="Genomic_DNA"/>
</dbReference>
<dbReference type="PANTHER" id="PTHR21248">
    <property type="entry name" value="CARDIOLIPIN SYNTHASE"/>
    <property type="match status" value="1"/>
</dbReference>
<dbReference type="InterPro" id="IPR001736">
    <property type="entry name" value="PLipase_D/transphosphatidylase"/>
</dbReference>
<dbReference type="InterPro" id="IPR025202">
    <property type="entry name" value="PLD-like_dom"/>
</dbReference>
<sequence>MTAIAGARRSICIQTPYFLPTEGLNSLLQTAALGGIDVQLMLPERSDSRIIDKAVHSFIDDMLRAGVKVYFYTKGFLHAKMLIVDDLLTVVGSANMDFRSFEHNFEINAFVYGQDFNTAMRRVFDEDLRSCRRLIPSEWLRRPLPQRLSESFMRLFSPLL</sequence>
<dbReference type="PROSITE" id="PS50035">
    <property type="entry name" value="PLD"/>
    <property type="match status" value="1"/>
</dbReference>
<dbReference type="Pfam" id="PF13091">
    <property type="entry name" value="PLDc_2"/>
    <property type="match status" value="1"/>
</dbReference>
<reference evidence="2" key="1">
    <citation type="journal article" date="2013" name="Environ. Microbiol.">
        <title>Microbiota from the distal guts of lean and obese adolescents exhibit partial functional redundancy besides clear differences in community structure.</title>
        <authorList>
            <person name="Ferrer M."/>
            <person name="Ruiz A."/>
            <person name="Lanza F."/>
            <person name="Haange S.B."/>
            <person name="Oberbach A."/>
            <person name="Till H."/>
            <person name="Bargiela R."/>
            <person name="Campoy C."/>
            <person name="Segura M.T."/>
            <person name="Richter M."/>
            <person name="von Bergen M."/>
            <person name="Seifert J."/>
            <person name="Suarez A."/>
        </authorList>
    </citation>
    <scope>NUCLEOTIDE SEQUENCE</scope>
</reference>
<dbReference type="GO" id="GO:0032049">
    <property type="term" value="P:cardiolipin biosynthetic process"/>
    <property type="evidence" value="ECO:0007669"/>
    <property type="project" value="UniProtKB-ARBA"/>
</dbReference>
<dbReference type="PANTHER" id="PTHR21248:SF22">
    <property type="entry name" value="PHOSPHOLIPASE D"/>
    <property type="match status" value="1"/>
</dbReference>
<proteinExistence type="predicted"/>
<dbReference type="CDD" id="cd09112">
    <property type="entry name" value="PLDc_CLS_2"/>
    <property type="match status" value="1"/>
</dbReference>
<gene>
    <name evidence="2" type="ORF">OBE_01510</name>
</gene>
<feature type="domain" description="PLD phosphodiesterase" evidence="1">
    <location>
        <begin position="73"/>
        <end position="100"/>
    </location>
</feature>
<name>K1UU74_9ZZZZ</name>
<evidence type="ECO:0000313" key="2">
    <source>
        <dbReference type="EMBL" id="EKC75131.1"/>
    </source>
</evidence>
<dbReference type="AlphaFoldDB" id="K1UU74"/>